<dbReference type="PANTHER" id="PTHR10961">
    <property type="entry name" value="PEROXISOMAL SARCOSINE OXIDASE"/>
    <property type="match status" value="1"/>
</dbReference>
<dbReference type="STRING" id="1379680.GCA_001612615_01011"/>
<evidence type="ECO:0000256" key="2">
    <source>
        <dbReference type="ARBA" id="ARBA00022630"/>
    </source>
</evidence>
<evidence type="ECO:0000313" key="7">
    <source>
        <dbReference type="Proteomes" id="UP000219565"/>
    </source>
</evidence>
<dbReference type="PANTHER" id="PTHR10961:SF46">
    <property type="entry name" value="PEROXISOMAL SARCOSINE OXIDASE"/>
    <property type="match status" value="1"/>
</dbReference>
<name>A0A285LWK1_9NOCA</name>
<dbReference type="OrthoDB" id="9806257at2"/>
<dbReference type="EMBL" id="OBEG01000008">
    <property type="protein sequence ID" value="SNY89292.1"/>
    <property type="molecule type" value="Genomic_DNA"/>
</dbReference>
<gene>
    <name evidence="6" type="ORF">SAMN04244553_6299</name>
</gene>
<dbReference type="Proteomes" id="UP000219565">
    <property type="component" value="Unassembled WGS sequence"/>
</dbReference>
<dbReference type="Gene3D" id="3.50.50.60">
    <property type="entry name" value="FAD/NAD(P)-binding domain"/>
    <property type="match status" value="1"/>
</dbReference>
<keyword evidence="3" id="KW-0274">FAD</keyword>
<dbReference type="Pfam" id="PF01266">
    <property type="entry name" value="DAO"/>
    <property type="match status" value="1"/>
</dbReference>
<evidence type="ECO:0000256" key="3">
    <source>
        <dbReference type="ARBA" id="ARBA00022827"/>
    </source>
</evidence>
<organism evidence="6 7">
    <name type="scientific">Nocardia amikacinitolerans</name>
    <dbReference type="NCBI Taxonomy" id="756689"/>
    <lineage>
        <taxon>Bacteria</taxon>
        <taxon>Bacillati</taxon>
        <taxon>Actinomycetota</taxon>
        <taxon>Actinomycetes</taxon>
        <taxon>Mycobacteriales</taxon>
        <taxon>Nocardiaceae</taxon>
        <taxon>Nocardia</taxon>
    </lineage>
</organism>
<accession>A0A285LWK1</accession>
<dbReference type="Gene3D" id="3.30.9.10">
    <property type="entry name" value="D-Amino Acid Oxidase, subunit A, domain 2"/>
    <property type="match status" value="1"/>
</dbReference>
<feature type="domain" description="FAD dependent oxidoreductase" evidence="5">
    <location>
        <begin position="3"/>
        <end position="340"/>
    </location>
</feature>
<keyword evidence="7" id="KW-1185">Reference proteome</keyword>
<dbReference type="InterPro" id="IPR036188">
    <property type="entry name" value="FAD/NAD-bd_sf"/>
</dbReference>
<proteinExistence type="predicted"/>
<evidence type="ECO:0000259" key="5">
    <source>
        <dbReference type="Pfam" id="PF01266"/>
    </source>
</evidence>
<keyword evidence="2" id="KW-0285">Flavoprotein</keyword>
<comment type="cofactor">
    <cofactor evidence="1">
        <name>FAD</name>
        <dbReference type="ChEBI" id="CHEBI:57692"/>
    </cofactor>
</comment>
<dbReference type="RefSeq" id="WP_097248015.1">
    <property type="nucleotide sequence ID" value="NZ_OBEG01000008.1"/>
</dbReference>
<dbReference type="InterPro" id="IPR006076">
    <property type="entry name" value="FAD-dep_OxRdtase"/>
</dbReference>
<evidence type="ECO:0000256" key="1">
    <source>
        <dbReference type="ARBA" id="ARBA00001974"/>
    </source>
</evidence>
<dbReference type="SUPFAM" id="SSF51905">
    <property type="entry name" value="FAD/NAD(P)-binding domain"/>
    <property type="match status" value="1"/>
</dbReference>
<evidence type="ECO:0000256" key="4">
    <source>
        <dbReference type="ARBA" id="ARBA00023002"/>
    </source>
</evidence>
<sequence length="347" mass="36560">MTDVVIAGAGVTGLIAAVRCARAGHRVTVVDRGPIPNPASSSFDHHRAVRALSPGDPGATAVAAALHRRWLRLQALLGGPFYRRIGVVTGWPAASIDFAVAEARRGGLPVRVVEPKSLPHIEFPSGHYGLLEADAGVLLAERVLHAAARWLRAQPAVTLLPWRQVVEVDTDAARLRLRDGARLSGDLVLLATGAWTGELVDVPTVLHRQTTVYLRPPADLAAWWEQAPSAGRIGADGTGWLMPPGAGTLLKLSSSRLCRTVEDVGTDAESLYAASEYVDHVLTDAHRYRIAAVKQCHYTVDAATGGATLARPGPAVLARAATGGDGFRTAPLVADHLVELAAARPAA</sequence>
<dbReference type="InterPro" id="IPR045170">
    <property type="entry name" value="MTOX"/>
</dbReference>
<keyword evidence="4" id="KW-0560">Oxidoreductase</keyword>
<reference evidence="6 7" key="1">
    <citation type="submission" date="2017-09" db="EMBL/GenBank/DDBJ databases">
        <authorList>
            <person name="Ehlers B."/>
            <person name="Leendertz F.H."/>
        </authorList>
    </citation>
    <scope>NUCLEOTIDE SEQUENCE [LARGE SCALE GENOMIC DNA]</scope>
    <source>
        <strain evidence="6 7">DSM 45537</strain>
    </source>
</reference>
<dbReference type="GO" id="GO:0050660">
    <property type="term" value="F:flavin adenine dinucleotide binding"/>
    <property type="evidence" value="ECO:0007669"/>
    <property type="project" value="InterPro"/>
</dbReference>
<dbReference type="AlphaFoldDB" id="A0A285LWK1"/>
<evidence type="ECO:0000313" key="6">
    <source>
        <dbReference type="EMBL" id="SNY89292.1"/>
    </source>
</evidence>
<protein>
    <submittedName>
        <fullName evidence="6">Glycine/D-amino acid oxidase</fullName>
    </submittedName>
</protein>
<dbReference type="GO" id="GO:0008115">
    <property type="term" value="F:sarcosine oxidase activity"/>
    <property type="evidence" value="ECO:0007669"/>
    <property type="project" value="TreeGrafter"/>
</dbReference>